<reference evidence="1 2" key="1">
    <citation type="submission" date="2020-04" db="EMBL/GenBank/DDBJ databases">
        <authorList>
            <person name="Laetsch R D."/>
            <person name="Stevens L."/>
            <person name="Kumar S."/>
            <person name="Blaxter L. M."/>
        </authorList>
    </citation>
    <scope>NUCLEOTIDE SEQUENCE [LARGE SCALE GENOMIC DNA]</scope>
</reference>
<dbReference type="OrthoDB" id="10614931at2759"/>
<organism evidence="1 2">
    <name type="scientific">Caenorhabditis bovis</name>
    <dbReference type="NCBI Taxonomy" id="2654633"/>
    <lineage>
        <taxon>Eukaryota</taxon>
        <taxon>Metazoa</taxon>
        <taxon>Ecdysozoa</taxon>
        <taxon>Nematoda</taxon>
        <taxon>Chromadorea</taxon>
        <taxon>Rhabditida</taxon>
        <taxon>Rhabditina</taxon>
        <taxon>Rhabditomorpha</taxon>
        <taxon>Rhabditoidea</taxon>
        <taxon>Rhabditidae</taxon>
        <taxon>Peloderinae</taxon>
        <taxon>Caenorhabditis</taxon>
    </lineage>
</organism>
<evidence type="ECO:0008006" key="3">
    <source>
        <dbReference type="Google" id="ProtNLM"/>
    </source>
</evidence>
<evidence type="ECO:0000313" key="1">
    <source>
        <dbReference type="EMBL" id="CAB3410169.1"/>
    </source>
</evidence>
<protein>
    <recommendedName>
        <fullName evidence="3">COMM domain-containing protein</fullName>
    </recommendedName>
</protein>
<dbReference type="AlphaFoldDB" id="A0A8S1FBW0"/>
<proteinExistence type="predicted"/>
<comment type="caution">
    <text evidence="1">The sequence shown here is derived from an EMBL/GenBank/DDBJ whole genome shotgun (WGS) entry which is preliminary data.</text>
</comment>
<accession>A0A8S1FBW0</accession>
<dbReference type="EMBL" id="CADEPM010000010">
    <property type="protein sequence ID" value="CAB3410169.1"/>
    <property type="molecule type" value="Genomic_DNA"/>
</dbReference>
<evidence type="ECO:0000313" key="2">
    <source>
        <dbReference type="Proteomes" id="UP000494206"/>
    </source>
</evidence>
<sequence>METHVAGTLAQFGISPVVAKTLSPAALDFIVATISTREISETLAKNKIDGDVEKEIRALLQRISMRTFLLNLRANIFRGTYRNCRIRMDIKLHTRAALNVNDAYFVMELSTQNETKIIRISPKMLAKLIEDVSCAARLMRNPQIAA</sequence>
<name>A0A8S1FBW0_9PELO</name>
<dbReference type="Proteomes" id="UP000494206">
    <property type="component" value="Unassembled WGS sequence"/>
</dbReference>
<keyword evidence="2" id="KW-1185">Reference proteome</keyword>
<gene>
    <name evidence="1" type="ORF">CBOVIS_LOCUS11728</name>
</gene>